<gene>
    <name evidence="1" type="ORF">GALL_516790</name>
</gene>
<sequence>MDHEGVLSHPRMDPGAVLARCDHDATLGVIERPRHQEASVGDALLYPLLVFGHPLACLGSVRPESQKDDEHGRAAVGHWGVFGRCRLAAARVGASEASQASIRSTSCRMNASS</sequence>
<name>A0A1J5PGQ1_9ZZZZ</name>
<dbReference type="EMBL" id="MLJW01006388">
    <property type="protein sequence ID" value="OIQ66748.1"/>
    <property type="molecule type" value="Genomic_DNA"/>
</dbReference>
<protein>
    <submittedName>
        <fullName evidence="1">Uncharacterized protein</fullName>
    </submittedName>
</protein>
<organism evidence="1">
    <name type="scientific">mine drainage metagenome</name>
    <dbReference type="NCBI Taxonomy" id="410659"/>
    <lineage>
        <taxon>unclassified sequences</taxon>
        <taxon>metagenomes</taxon>
        <taxon>ecological metagenomes</taxon>
    </lineage>
</organism>
<accession>A0A1J5PGQ1</accession>
<evidence type="ECO:0000313" key="1">
    <source>
        <dbReference type="EMBL" id="OIQ66748.1"/>
    </source>
</evidence>
<dbReference type="AlphaFoldDB" id="A0A1J5PGQ1"/>
<comment type="caution">
    <text evidence="1">The sequence shown here is derived from an EMBL/GenBank/DDBJ whole genome shotgun (WGS) entry which is preliminary data.</text>
</comment>
<proteinExistence type="predicted"/>
<reference evidence="1" key="1">
    <citation type="submission" date="2016-10" db="EMBL/GenBank/DDBJ databases">
        <title>Sequence of Gallionella enrichment culture.</title>
        <authorList>
            <person name="Poehlein A."/>
            <person name="Muehling M."/>
            <person name="Daniel R."/>
        </authorList>
    </citation>
    <scope>NUCLEOTIDE SEQUENCE</scope>
</reference>